<dbReference type="STRING" id="656916.A0A2G7FZ88"/>
<feature type="region of interest" description="Disordered" evidence="1">
    <location>
        <begin position="275"/>
        <end position="323"/>
    </location>
</feature>
<feature type="region of interest" description="Disordered" evidence="1">
    <location>
        <begin position="211"/>
        <end position="232"/>
    </location>
</feature>
<evidence type="ECO:0000256" key="1">
    <source>
        <dbReference type="SAM" id="MobiDB-lite"/>
    </source>
</evidence>
<gene>
    <name evidence="3" type="ORF">AARAC_004495</name>
</gene>
<keyword evidence="4" id="KW-1185">Reference proteome</keyword>
<protein>
    <submittedName>
        <fullName evidence="3">Uncharacterized protein</fullName>
    </submittedName>
</protein>
<dbReference type="Proteomes" id="UP000231358">
    <property type="component" value="Unassembled WGS sequence"/>
</dbReference>
<accession>A0A2G7FZ88</accession>
<name>A0A2G7FZ88_9EURO</name>
<feature type="transmembrane region" description="Helical" evidence="2">
    <location>
        <begin position="234"/>
        <end position="259"/>
    </location>
</feature>
<keyword evidence="2" id="KW-1133">Transmembrane helix</keyword>
<evidence type="ECO:0000313" key="3">
    <source>
        <dbReference type="EMBL" id="PIG85920.1"/>
    </source>
</evidence>
<evidence type="ECO:0000313" key="4">
    <source>
        <dbReference type="Proteomes" id="UP000231358"/>
    </source>
</evidence>
<keyword evidence="2" id="KW-0812">Transmembrane</keyword>
<proteinExistence type="predicted"/>
<evidence type="ECO:0000256" key="2">
    <source>
        <dbReference type="SAM" id="Phobius"/>
    </source>
</evidence>
<dbReference type="AlphaFoldDB" id="A0A2G7FZ88"/>
<organism evidence="3 4">
    <name type="scientific">Aspergillus arachidicola</name>
    <dbReference type="NCBI Taxonomy" id="656916"/>
    <lineage>
        <taxon>Eukaryota</taxon>
        <taxon>Fungi</taxon>
        <taxon>Dikarya</taxon>
        <taxon>Ascomycota</taxon>
        <taxon>Pezizomycotina</taxon>
        <taxon>Eurotiomycetes</taxon>
        <taxon>Eurotiomycetidae</taxon>
        <taxon>Eurotiales</taxon>
        <taxon>Aspergillaceae</taxon>
        <taxon>Aspergillus</taxon>
        <taxon>Aspergillus subgen. Circumdati</taxon>
    </lineage>
</organism>
<reference evidence="3 4" key="1">
    <citation type="submission" date="2017-05" db="EMBL/GenBank/DDBJ databases">
        <title>Genome sequence for an aflatoxigenic pathogen of Argentinian peanut, Aspergillus arachidicola.</title>
        <authorList>
            <person name="Moore G."/>
            <person name="Beltz S.B."/>
            <person name="Mack B.M."/>
        </authorList>
    </citation>
    <scope>NUCLEOTIDE SEQUENCE [LARGE SCALE GENOMIC DNA]</scope>
    <source>
        <strain evidence="3 4">CBS 117610</strain>
    </source>
</reference>
<sequence length="341" mass="37017">MYETRWPPGLGLVAGVQPMTLFTPRATGPSSIDVNLLFPMPTEPTNYGFARGYKTWYGPASDCGYWGDSGTYGCDDNFACRFHLSHADYPGMMGCCSKGPAGPCNGFFSTCYGHREITKTPSLLSSTDDFFAMFCTKDDWLYCLPWTWPEIGVSAFQCTNSTLREIATIHIISTYTNAAWFGRTAVSAVSISWIKDREMITRLNFKPTKTATAHSSRSTATATSESSSGPSPTLVGAVVGSVVRGLVALFVTVLILWVLQKRKLSKGNILLNQESPPPAVSHRSGSGQQPFHLAEPKPSELDGNSVPSFPKAGPGSRSGNEYGRLRSPVVSVMCAENMERC</sequence>
<dbReference type="EMBL" id="NEXV01000294">
    <property type="protein sequence ID" value="PIG85920.1"/>
    <property type="molecule type" value="Genomic_DNA"/>
</dbReference>
<comment type="caution">
    <text evidence="3">The sequence shown here is derived from an EMBL/GenBank/DDBJ whole genome shotgun (WGS) entry which is preliminary data.</text>
</comment>
<keyword evidence="2" id="KW-0472">Membrane</keyword>